<comment type="caution">
    <text evidence="1">The sequence shown here is derived from an EMBL/GenBank/DDBJ whole genome shotgun (WGS) entry which is preliminary data.</text>
</comment>
<proteinExistence type="predicted"/>
<evidence type="ECO:0000313" key="2">
    <source>
        <dbReference type="Proteomes" id="UP001289645"/>
    </source>
</evidence>
<dbReference type="Proteomes" id="UP001289645">
    <property type="component" value="Unassembled WGS sequence"/>
</dbReference>
<evidence type="ECO:0000313" key="1">
    <source>
        <dbReference type="EMBL" id="MDZ5088840.1"/>
    </source>
</evidence>
<keyword evidence="2" id="KW-1185">Reference proteome</keyword>
<name>A0ACC6MPK6_MYCPF</name>
<protein>
    <submittedName>
        <fullName evidence="1">Uncharacterized protein</fullName>
    </submittedName>
</protein>
<gene>
    <name evidence="1" type="ORF">OHX15_25875</name>
</gene>
<organism evidence="1 2">
    <name type="scientific">Mycolicibacterium parafortuitum</name>
    <name type="common">Mycobacterium parafortuitum</name>
    <dbReference type="NCBI Taxonomy" id="39692"/>
    <lineage>
        <taxon>Bacteria</taxon>
        <taxon>Bacillati</taxon>
        <taxon>Actinomycetota</taxon>
        <taxon>Actinomycetes</taxon>
        <taxon>Mycobacteriales</taxon>
        <taxon>Mycobacteriaceae</taxon>
        <taxon>Mycolicibacterium</taxon>
    </lineage>
</organism>
<sequence>MASARTRRVAAFVGGGAVIAMIGFTAGCASDSETPEETTPTTTTTTTTTTPPPVAPTEKAPNPDGPNIFTPPVQAPRQTVNPGRDDYGQ</sequence>
<dbReference type="EMBL" id="JAOXLN010000041">
    <property type="protein sequence ID" value="MDZ5088840.1"/>
    <property type="molecule type" value="Genomic_DNA"/>
</dbReference>
<reference evidence="1 2" key="1">
    <citation type="journal article" date="2021" name="Chemosphere">
        <title>Bioballs carrying a syntrophic Rhodococcus and Mycolicibacterium consortium for simultaneous sorption and biodegradation of fuel oil in contaminated freshwater.</title>
        <authorList>
            <person name="Naloka K."/>
            <person name="Polrit D."/>
            <person name="Muangchinda C."/>
            <person name="Thoetkiattikul H."/>
            <person name="Pinyakong O."/>
        </authorList>
    </citation>
    <scope>NUCLEOTIDE SEQUENCE [LARGE SCALE GENOMIC DNA]</scope>
    <source>
        <strain evidence="1 2">J101</strain>
    </source>
</reference>
<accession>A0ACC6MPK6</accession>